<feature type="domain" description="SWIM-type" evidence="2">
    <location>
        <begin position="129"/>
        <end position="164"/>
    </location>
</feature>
<dbReference type="AlphaFoldDB" id="A0A076EWD7"/>
<gene>
    <name evidence="3" type="ORF">EP51_35080</name>
</gene>
<dbReference type="InterPro" id="IPR007527">
    <property type="entry name" value="Znf_SWIM"/>
</dbReference>
<dbReference type="PANTHER" id="PTHR38133">
    <property type="entry name" value="SLR1429 PROTEIN"/>
    <property type="match status" value="1"/>
</dbReference>
<dbReference type="GO" id="GO:0008270">
    <property type="term" value="F:zinc ion binding"/>
    <property type="evidence" value="ECO:0007669"/>
    <property type="project" value="UniProtKB-KW"/>
</dbReference>
<dbReference type="PANTHER" id="PTHR38133:SF1">
    <property type="entry name" value="SLR1429 PROTEIN"/>
    <property type="match status" value="1"/>
</dbReference>
<sequence length="257" mass="27920">MTNRRPGPYFGQYGKRRPVTGGLEARSRRGSFGRTWWGREFVDIIEFVADKGRMSRGRNYARSGQVISLEIAGGMVTGEVQGSQLQPFVATVSIDRLDEAEVAELVALVRRQPGSLAMLAGGGVPEVLGPLLLPAGASALNYDCTCPDDGWPCKHAAAVAYLTTERIDENPLEILTLRGVDLDMLIDGVGGDSSDADVDDWFGDDSSLPALPDADFRAAIDDLDPLLLRKAVRSVSEDERAVDAAIRELKALYQHFR</sequence>
<organism evidence="3 4">
    <name type="scientific">Rhodococcus opacus</name>
    <name type="common">Nocardia opaca</name>
    <dbReference type="NCBI Taxonomy" id="37919"/>
    <lineage>
        <taxon>Bacteria</taxon>
        <taxon>Bacillati</taxon>
        <taxon>Actinomycetota</taxon>
        <taxon>Actinomycetes</taxon>
        <taxon>Mycobacteriales</taxon>
        <taxon>Nocardiaceae</taxon>
        <taxon>Rhodococcus</taxon>
    </lineage>
</organism>
<protein>
    <recommendedName>
        <fullName evidence="2">SWIM-type domain-containing protein</fullName>
    </recommendedName>
</protein>
<dbReference type="eggNOG" id="COG4279">
    <property type="taxonomic scope" value="Bacteria"/>
</dbReference>
<evidence type="ECO:0000256" key="1">
    <source>
        <dbReference type="PROSITE-ProRule" id="PRU00325"/>
    </source>
</evidence>
<evidence type="ECO:0000313" key="3">
    <source>
        <dbReference type="EMBL" id="AII09587.1"/>
    </source>
</evidence>
<evidence type="ECO:0000313" key="4">
    <source>
        <dbReference type="Proteomes" id="UP000028488"/>
    </source>
</evidence>
<reference evidence="3 4" key="1">
    <citation type="submission" date="2014-07" db="EMBL/GenBank/DDBJ databases">
        <title>Genome Sequence of Rhodococcus opacus Strain R7, a Biodegrader of Mono- and Polycyclic Aromatic Hydrocarbons.</title>
        <authorList>
            <person name="Di Gennaro P."/>
            <person name="Zampolli J."/>
            <person name="Presti I."/>
            <person name="Cappelletti M."/>
            <person name="D'Ursi P."/>
            <person name="Orro A."/>
            <person name="Mezzelani A."/>
            <person name="Milanesi L."/>
        </authorList>
    </citation>
    <scope>NUCLEOTIDE SEQUENCE [LARGE SCALE GENOMIC DNA]</scope>
    <source>
        <strain evidence="3 4">R7</strain>
    </source>
</reference>
<keyword evidence="1" id="KW-0863">Zinc-finger</keyword>
<evidence type="ECO:0000259" key="2">
    <source>
        <dbReference type="PROSITE" id="PS50966"/>
    </source>
</evidence>
<dbReference type="EMBL" id="CP008947">
    <property type="protein sequence ID" value="AII09587.1"/>
    <property type="molecule type" value="Genomic_DNA"/>
</dbReference>
<dbReference type="Pfam" id="PF04434">
    <property type="entry name" value="SWIM"/>
    <property type="match status" value="1"/>
</dbReference>
<keyword evidence="1" id="KW-0862">Zinc</keyword>
<proteinExistence type="predicted"/>
<keyword evidence="1" id="KW-0479">Metal-binding</keyword>
<dbReference type="RefSeq" id="WP_037240066.1">
    <property type="nucleotide sequence ID" value="NZ_CP008947.1"/>
</dbReference>
<dbReference type="PROSITE" id="PS50966">
    <property type="entry name" value="ZF_SWIM"/>
    <property type="match status" value="1"/>
</dbReference>
<accession>A0A076EWD7</accession>
<dbReference type="Proteomes" id="UP000028488">
    <property type="component" value="Chromosome"/>
</dbReference>
<name>A0A076EWD7_RHOOP</name>